<dbReference type="STRING" id="1122930.SAMN02745168_2251"/>
<dbReference type="InterPro" id="IPR027383">
    <property type="entry name" value="Znf_put"/>
</dbReference>
<dbReference type="AlphaFoldDB" id="A0A1W2BJG9"/>
<keyword evidence="4" id="KW-1133">Transmembrane helix</keyword>
<feature type="compositionally biased region" description="Basic and acidic residues" evidence="3">
    <location>
        <begin position="159"/>
        <end position="173"/>
    </location>
</feature>
<reference evidence="6 7" key="1">
    <citation type="submission" date="2017-04" db="EMBL/GenBank/DDBJ databases">
        <authorList>
            <person name="Afonso C.L."/>
            <person name="Miller P.J."/>
            <person name="Scott M.A."/>
            <person name="Spackman E."/>
            <person name="Goraichik I."/>
            <person name="Dimitrov K.M."/>
            <person name="Suarez D.L."/>
            <person name="Swayne D.E."/>
        </authorList>
    </citation>
    <scope>NUCLEOTIDE SEQUENCE [LARGE SCALE GENOMIC DNA]</scope>
    <source>
        <strain evidence="6 7">DSM 12816</strain>
    </source>
</reference>
<organism evidence="6 7">
    <name type="scientific">Papillibacter cinnamivorans DSM 12816</name>
    <dbReference type="NCBI Taxonomy" id="1122930"/>
    <lineage>
        <taxon>Bacteria</taxon>
        <taxon>Bacillati</taxon>
        <taxon>Bacillota</taxon>
        <taxon>Clostridia</taxon>
        <taxon>Eubacteriales</taxon>
        <taxon>Oscillospiraceae</taxon>
        <taxon>Papillibacter</taxon>
    </lineage>
</organism>
<dbReference type="RefSeq" id="WP_084234919.1">
    <property type="nucleotide sequence ID" value="NZ_FWXW01000005.1"/>
</dbReference>
<evidence type="ECO:0000313" key="6">
    <source>
        <dbReference type="EMBL" id="SMC73117.1"/>
    </source>
</evidence>
<accession>A0A1W2BJG9</accession>
<feature type="domain" description="Putative zinc-finger" evidence="5">
    <location>
        <begin position="8"/>
        <end position="38"/>
    </location>
</feature>
<keyword evidence="4" id="KW-0812">Transmembrane</keyword>
<keyword evidence="4" id="KW-0472">Membrane</keyword>
<feature type="region of interest" description="Disordered" evidence="3">
    <location>
        <begin position="149"/>
        <end position="173"/>
    </location>
</feature>
<evidence type="ECO:0000313" key="7">
    <source>
        <dbReference type="Proteomes" id="UP000192790"/>
    </source>
</evidence>
<dbReference type="Pfam" id="PF13490">
    <property type="entry name" value="zf-HC2"/>
    <property type="match status" value="1"/>
</dbReference>
<dbReference type="EMBL" id="FWXW01000005">
    <property type="protein sequence ID" value="SMC73117.1"/>
    <property type="molecule type" value="Genomic_DNA"/>
</dbReference>
<dbReference type="OrthoDB" id="9782842at2"/>
<protein>
    <recommendedName>
        <fullName evidence="2">Anti-sigma-W factor RsiW</fullName>
    </recommendedName>
</protein>
<dbReference type="Gene3D" id="1.10.10.1320">
    <property type="entry name" value="Anti-sigma factor, zinc-finger domain"/>
    <property type="match status" value="1"/>
</dbReference>
<name>A0A1W2BJG9_9FIRM</name>
<proteinExistence type="inferred from homology"/>
<dbReference type="Proteomes" id="UP000192790">
    <property type="component" value="Unassembled WGS sequence"/>
</dbReference>
<keyword evidence="7" id="KW-1185">Reference proteome</keyword>
<evidence type="ECO:0000256" key="3">
    <source>
        <dbReference type="SAM" id="MobiDB-lite"/>
    </source>
</evidence>
<gene>
    <name evidence="6" type="ORF">SAMN02745168_2251</name>
</gene>
<evidence type="ECO:0000259" key="5">
    <source>
        <dbReference type="Pfam" id="PF13490"/>
    </source>
</evidence>
<evidence type="ECO:0000256" key="1">
    <source>
        <dbReference type="ARBA" id="ARBA00024353"/>
    </source>
</evidence>
<dbReference type="InterPro" id="IPR041916">
    <property type="entry name" value="Anti_sigma_zinc_sf"/>
</dbReference>
<sequence>MSGCEFDKERLSAYLDGELSREEAADVREHLENCPECRELLSQFEAIRGGMRELEAEPPADLAGGIMDRVRAEKAPNRYKRHRFAYGTFVAAAAVVALVFLAGPGIVNNISALRGTSGAESADAAAGSADTDAGGGEDTLRSAMAPAVTDSQDAAAYGSEKEENGQASSEEKAFTAAVPAPDEQAGPSETSSPIEENSLGMTYMGKNIPSAPALPYSNFFSAILVLRGEVPAALEGYDAVRITDTESHIILPAEDLRKIKDDLDEAGVAYEYYDQEPNTSPEAENGIIVLYPEASGAD</sequence>
<evidence type="ECO:0000256" key="4">
    <source>
        <dbReference type="SAM" id="Phobius"/>
    </source>
</evidence>
<feature type="transmembrane region" description="Helical" evidence="4">
    <location>
        <begin position="84"/>
        <end position="107"/>
    </location>
</feature>
<comment type="similarity">
    <text evidence="1">Belongs to the zinc-associated anti-sigma factor (ZAS) superfamily. Anti-sigma-W factor family.</text>
</comment>
<evidence type="ECO:0000256" key="2">
    <source>
        <dbReference type="ARBA" id="ARBA00024438"/>
    </source>
</evidence>